<name>A0A430BAS0_SPHYA</name>
<dbReference type="EMBL" id="QRAL01000078">
    <property type="protein sequence ID" value="RSU45563.1"/>
    <property type="molecule type" value="Genomic_DNA"/>
</dbReference>
<organism evidence="1 2">
    <name type="scientific">Sphingobium yanoikuyae</name>
    <name type="common">Sphingomonas yanoikuyae</name>
    <dbReference type="NCBI Taxonomy" id="13690"/>
    <lineage>
        <taxon>Bacteria</taxon>
        <taxon>Pseudomonadati</taxon>
        <taxon>Pseudomonadota</taxon>
        <taxon>Alphaproteobacteria</taxon>
        <taxon>Sphingomonadales</taxon>
        <taxon>Sphingomonadaceae</taxon>
        <taxon>Sphingobium</taxon>
    </lineage>
</organism>
<dbReference type="AlphaFoldDB" id="A0A430BAS0"/>
<evidence type="ECO:0000313" key="1">
    <source>
        <dbReference type="EMBL" id="RSU45563.1"/>
    </source>
</evidence>
<protein>
    <submittedName>
        <fullName evidence="1">Uncharacterized protein</fullName>
    </submittedName>
</protein>
<proteinExistence type="predicted"/>
<gene>
    <name evidence="1" type="ORF">DAH51_27500</name>
</gene>
<dbReference type="RefSeq" id="WP_036528130.1">
    <property type="nucleotide sequence ID" value="NZ_JGVR01000007.1"/>
</dbReference>
<comment type="caution">
    <text evidence="1">The sequence shown here is derived from an EMBL/GenBank/DDBJ whole genome shotgun (WGS) entry which is preliminary data.</text>
</comment>
<evidence type="ECO:0000313" key="2">
    <source>
        <dbReference type="Proteomes" id="UP000287401"/>
    </source>
</evidence>
<reference evidence="1 2" key="1">
    <citation type="submission" date="2018-07" db="EMBL/GenBank/DDBJ databases">
        <title>Genomic and Epidemiologic Investigation of an Indolent Hospital Outbreak.</title>
        <authorList>
            <person name="Johnson R.C."/>
            <person name="Deming C."/>
            <person name="Conlan S."/>
            <person name="Zellmer C.J."/>
            <person name="Michelin A.V."/>
            <person name="Lee-Lin S."/>
            <person name="Thomas P.J."/>
            <person name="Park M."/>
            <person name="Weingarten R.A."/>
            <person name="Less J."/>
            <person name="Dekker J.P."/>
            <person name="Frank K.M."/>
            <person name="Musser K.A."/>
            <person name="Mcquiston J.R."/>
            <person name="Henderson D.K."/>
            <person name="Lau A.F."/>
            <person name="Palmore T.N."/>
            <person name="Segre J.A."/>
        </authorList>
    </citation>
    <scope>NUCLEOTIDE SEQUENCE [LARGE SCALE GENOMIC DNA]</scope>
    <source>
        <strain evidence="1 2">SK-NIH.Env6_1116</strain>
    </source>
</reference>
<sequence>MAIQNLLRRQADLLETGRIQVEGSDCPQHGEVGLIAEARRYSSKKQGGCCIVGQRFGSCRNLVKAASVKAVIGKSFVDRRQPETQRRSSMRACGRQICAKRGEHLG</sequence>
<accession>A0A430BAS0</accession>
<dbReference type="Proteomes" id="UP000287401">
    <property type="component" value="Unassembled WGS sequence"/>
</dbReference>